<dbReference type="PANTHER" id="PTHR40765">
    <property type="entry name" value="ESX-2 SECRETION SYSTEM ATPASE ECCB2"/>
    <property type="match status" value="1"/>
</dbReference>
<evidence type="ECO:0000256" key="2">
    <source>
        <dbReference type="SAM" id="Phobius"/>
    </source>
</evidence>
<dbReference type="STRING" id="642780.SAMN04488570_3218"/>
<dbReference type="Gene3D" id="3.30.2390.20">
    <property type="entry name" value="Type VII secretion system EccB, repeat 1 domain"/>
    <property type="match status" value="1"/>
</dbReference>
<keyword evidence="2" id="KW-0472">Membrane</keyword>
<gene>
    <name evidence="3" type="ORF">SAMN04488570_3218</name>
</gene>
<dbReference type="Proteomes" id="UP000198859">
    <property type="component" value="Chromosome I"/>
</dbReference>
<feature type="transmembrane region" description="Helical" evidence="2">
    <location>
        <begin position="40"/>
        <end position="61"/>
    </location>
</feature>
<dbReference type="OrthoDB" id="3847604at2"/>
<dbReference type="Pfam" id="PF05108">
    <property type="entry name" value="T7SS_ESX1_EccB"/>
    <property type="match status" value="1"/>
</dbReference>
<dbReference type="GO" id="GO:0005576">
    <property type="term" value="C:extracellular region"/>
    <property type="evidence" value="ECO:0007669"/>
    <property type="project" value="TreeGrafter"/>
</dbReference>
<keyword evidence="2" id="KW-1133">Transmembrane helix</keyword>
<accession>A0A1H1WNX0</accession>
<organism evidence="3 4">
    <name type="scientific">Nocardioides scoriae</name>
    <dbReference type="NCBI Taxonomy" id="642780"/>
    <lineage>
        <taxon>Bacteria</taxon>
        <taxon>Bacillati</taxon>
        <taxon>Actinomycetota</taxon>
        <taxon>Actinomycetes</taxon>
        <taxon>Propionibacteriales</taxon>
        <taxon>Nocardioidaceae</taxon>
        <taxon>Nocardioides</taxon>
    </lineage>
</organism>
<evidence type="ECO:0000256" key="1">
    <source>
        <dbReference type="SAM" id="MobiDB-lite"/>
    </source>
</evidence>
<evidence type="ECO:0000313" key="3">
    <source>
        <dbReference type="EMBL" id="SDS98702.1"/>
    </source>
</evidence>
<protein>
    <submittedName>
        <fullName evidence="3">Type VII secretion protein EccB</fullName>
    </submittedName>
</protein>
<proteinExistence type="predicted"/>
<name>A0A1H1WNX0_9ACTN</name>
<dbReference type="InterPro" id="IPR044857">
    <property type="entry name" value="T7SS_EccB_R1"/>
</dbReference>
<reference evidence="4" key="1">
    <citation type="submission" date="2016-10" db="EMBL/GenBank/DDBJ databases">
        <authorList>
            <person name="Varghese N."/>
            <person name="Submissions S."/>
        </authorList>
    </citation>
    <scope>NUCLEOTIDE SEQUENCE [LARGE SCALE GENOMIC DNA]</scope>
    <source>
        <strain evidence="4">DSM 22127</strain>
    </source>
</reference>
<dbReference type="InterPro" id="IPR007795">
    <property type="entry name" value="T7SS_EccB"/>
</dbReference>
<dbReference type="EMBL" id="LT629757">
    <property type="protein sequence ID" value="SDS98702.1"/>
    <property type="molecule type" value="Genomic_DNA"/>
</dbReference>
<keyword evidence="2" id="KW-0812">Transmembrane</keyword>
<evidence type="ECO:0000313" key="4">
    <source>
        <dbReference type="Proteomes" id="UP000198859"/>
    </source>
</evidence>
<dbReference type="AlphaFoldDB" id="A0A1H1WNX0"/>
<sequence>MSSKRDLVEAHGYNRRRLVTAFVSGAPGGREVEPVRYGRTIIGGIVLALMIVAGAAVSGFLQKPPPKDWDQAGLVIGKDSGSRFYAFQGTLYPIINITSARLLLEEGTKPVSIADDVIAGKKPGPTIGIAGAPEVLPSKGSLVEQGWTACTNSAGDIKATLASEPVSTPATDAALLVQADGKRYLVAGDHRYPVAGDRAGQNVLRALGLDGVEPVEVSGLWLDLVPEGERLSTDVLPGIGKPVRTGIPGLDEAGTPVDVDGRHFVLSADGRLLDTSEFADLVYRSERQPVEKTLTEIQQLDTAQGALGYPRDWPADAVTAYEQPTSPCVRMDTADGEAPVVQLATVADDSAQPTSSGLTREVALRGGAVVRATTGGILDVGPVFLVDGTGTKYAVGSKSDGTGLGLLGYSDYTPRPVPAAWMDLFSPGPQLSDSAASKQPVAADES</sequence>
<dbReference type="NCBIfam" id="TIGR03919">
    <property type="entry name" value="T7SS_EccB"/>
    <property type="match status" value="1"/>
</dbReference>
<dbReference type="PANTHER" id="PTHR40765:SF2">
    <property type="entry name" value="ESX-2 SECRETION SYSTEM ATPASE ECCB2"/>
    <property type="match status" value="1"/>
</dbReference>
<feature type="region of interest" description="Disordered" evidence="1">
    <location>
        <begin position="426"/>
        <end position="446"/>
    </location>
</feature>
<dbReference type="RefSeq" id="WP_091731719.1">
    <property type="nucleotide sequence ID" value="NZ_LT629757.1"/>
</dbReference>
<keyword evidence="4" id="KW-1185">Reference proteome</keyword>